<proteinExistence type="inferred from homology"/>
<dbReference type="NCBIfam" id="TIGR01755">
    <property type="entry name" value="flav_wrbA"/>
    <property type="match status" value="1"/>
</dbReference>
<dbReference type="InterPro" id="IPR010089">
    <property type="entry name" value="Flavoprotein_WrbA-like"/>
</dbReference>
<keyword evidence="4" id="KW-1185">Reference proteome</keyword>
<gene>
    <name evidence="3" type="ORF">ENKNEFLB_03339</name>
</gene>
<dbReference type="RefSeq" id="WP_214056396.1">
    <property type="nucleotide sequence ID" value="NZ_BAAAHS010000048.1"/>
</dbReference>
<dbReference type="GO" id="GO:0003955">
    <property type="term" value="F:NAD(P)H dehydrogenase (quinone) activity"/>
    <property type="evidence" value="ECO:0007669"/>
    <property type="project" value="UniProtKB-EC"/>
</dbReference>
<dbReference type="InterPro" id="IPR008254">
    <property type="entry name" value="Flavodoxin/NO_synth"/>
</dbReference>
<evidence type="ECO:0000313" key="4">
    <source>
        <dbReference type="Proteomes" id="UP000679307"/>
    </source>
</evidence>
<evidence type="ECO:0000259" key="2">
    <source>
        <dbReference type="PROSITE" id="PS50902"/>
    </source>
</evidence>
<dbReference type="Proteomes" id="UP000679307">
    <property type="component" value="Chromosome"/>
</dbReference>
<keyword evidence="3" id="KW-0560">Oxidoreductase</keyword>
<dbReference type="EMBL" id="CP075371">
    <property type="protein sequence ID" value="QVT80938.1"/>
    <property type="molecule type" value="Genomic_DNA"/>
</dbReference>
<name>A0ABX8EK82_9ACTN</name>
<sequence length="199" mass="21145">MTKVAIIYYSGYGAVHAMAQRAARTAEQAGAEVRLRHVAETAPREAVESQDAWKAHVDEVADQPTATPDDIDWADVVLMGSGTRYGHVTSQLQSYIDTLGPLWGQGKLADKVYSAFTASQTLHGGQETTLQAMHTTFAHFGGIIVPPGYTDPIKFGATDGNPYGVGKVTGAGSELTDDDHASIDHLVTRCLSVSAKLTA</sequence>
<reference evidence="3 4" key="1">
    <citation type="submission" date="2021-05" db="EMBL/GenBank/DDBJ databases">
        <title>Complete genome of Nocardioides aquaticus KCTC 9944T isolated from meromictic and hypersaline Ekho Lake, Antarctica.</title>
        <authorList>
            <person name="Hwang K."/>
            <person name="Kim K.M."/>
            <person name="Choe H."/>
        </authorList>
    </citation>
    <scope>NUCLEOTIDE SEQUENCE [LARGE SCALE GENOMIC DNA]</scope>
    <source>
        <strain evidence="3 4">KCTC 9944</strain>
    </source>
</reference>
<dbReference type="PROSITE" id="PS50902">
    <property type="entry name" value="FLAVODOXIN_LIKE"/>
    <property type="match status" value="1"/>
</dbReference>
<dbReference type="Pfam" id="PF03358">
    <property type="entry name" value="FMN_red"/>
    <property type="match status" value="1"/>
</dbReference>
<dbReference type="Gene3D" id="3.40.50.360">
    <property type="match status" value="1"/>
</dbReference>
<dbReference type="SUPFAM" id="SSF52218">
    <property type="entry name" value="Flavoproteins"/>
    <property type="match status" value="1"/>
</dbReference>
<dbReference type="InterPro" id="IPR029039">
    <property type="entry name" value="Flavoprotein-like_sf"/>
</dbReference>
<dbReference type="PANTHER" id="PTHR30546:SF23">
    <property type="entry name" value="FLAVOPROTEIN-LIKE PROTEIN YCP4-RELATED"/>
    <property type="match status" value="1"/>
</dbReference>
<evidence type="ECO:0000256" key="1">
    <source>
        <dbReference type="ARBA" id="ARBA00006961"/>
    </source>
</evidence>
<dbReference type="InterPro" id="IPR005025">
    <property type="entry name" value="FMN_Rdtase-like_dom"/>
</dbReference>
<dbReference type="NCBIfam" id="NF002999">
    <property type="entry name" value="PRK03767.1"/>
    <property type="match status" value="1"/>
</dbReference>
<comment type="similarity">
    <text evidence="1">Belongs to the WrbA family.</text>
</comment>
<organism evidence="3 4">
    <name type="scientific">Nocardioides aquaticus</name>
    <dbReference type="NCBI Taxonomy" id="160826"/>
    <lineage>
        <taxon>Bacteria</taxon>
        <taxon>Bacillati</taxon>
        <taxon>Actinomycetota</taxon>
        <taxon>Actinomycetes</taxon>
        <taxon>Propionibacteriales</taxon>
        <taxon>Nocardioidaceae</taxon>
        <taxon>Nocardioides</taxon>
    </lineage>
</organism>
<protein>
    <submittedName>
        <fullName evidence="3">NAD(P)H dehydrogenase (Quinone)</fullName>
        <ecNumber evidence="3">1.6.5.2</ecNumber>
    </submittedName>
</protein>
<feature type="domain" description="Flavodoxin-like" evidence="2">
    <location>
        <begin position="4"/>
        <end position="176"/>
    </location>
</feature>
<dbReference type="EC" id="1.6.5.2" evidence="3"/>
<dbReference type="PANTHER" id="PTHR30546">
    <property type="entry name" value="FLAVODOXIN-RELATED PROTEIN WRBA-RELATED"/>
    <property type="match status" value="1"/>
</dbReference>
<accession>A0ABX8EK82</accession>
<evidence type="ECO:0000313" key="3">
    <source>
        <dbReference type="EMBL" id="QVT80938.1"/>
    </source>
</evidence>